<feature type="transmembrane region" description="Helical" evidence="9">
    <location>
        <begin position="255"/>
        <end position="276"/>
    </location>
</feature>
<comment type="caution">
    <text evidence="11">The sequence shown here is derived from an EMBL/GenBank/DDBJ whole genome shotgun (WGS) entry which is preliminary data.</text>
</comment>
<dbReference type="InterPro" id="IPR005821">
    <property type="entry name" value="Ion_trans_dom"/>
</dbReference>
<dbReference type="Pfam" id="PF00520">
    <property type="entry name" value="Ion_trans"/>
    <property type="match status" value="1"/>
</dbReference>
<keyword evidence="5" id="KW-0406">Ion transport</keyword>
<dbReference type="InterPro" id="IPR003938">
    <property type="entry name" value="K_chnl_volt-dep_EAG/ELK/ERG"/>
</dbReference>
<evidence type="ECO:0000256" key="6">
    <source>
        <dbReference type="ARBA" id="ARBA00023136"/>
    </source>
</evidence>
<keyword evidence="7" id="KW-0407">Ion channel</keyword>
<evidence type="ECO:0000313" key="11">
    <source>
        <dbReference type="EMBL" id="TNV83436.1"/>
    </source>
</evidence>
<evidence type="ECO:0000259" key="10">
    <source>
        <dbReference type="PROSITE" id="PS50042"/>
    </source>
</evidence>
<dbReference type="Gene3D" id="2.60.120.10">
    <property type="entry name" value="Jelly Rolls"/>
    <property type="match status" value="1"/>
</dbReference>
<evidence type="ECO:0000313" key="12">
    <source>
        <dbReference type="Proteomes" id="UP000785679"/>
    </source>
</evidence>
<sequence>MNAENGFRASQSMKQLEEAKDDGLISSITTQKGGRPAFNPSFSDDDDDEFDREVALKKSITSLKRQKTMNEKEEIKRRKAEKFIEDQRLRNIKNYDYFVILPDDHFKKKWDILITLMLLFTAFVSPYRIAFIDQDSVPWVVIESATDCVFGFDMILNFFFAFYDDHDEVIDDRKKIALTYLQGWFTIDLFTILPISQILNTTDYGNLARIARLPKLYRLIKILRLVRILKVVKERQMLIKYVNEVFRLNTGFERLIFFMMMSIVVCHICCCFWVILANLYQDSEEFQDTWVVRLNYVDESDSVVYIASMYFVLTTFTTVGFGDISGVTIAERIYCIALSLIGAVAFSFAISSLSSMLSALDTRTAQLRERMGTLNQIKRQYRLSFDLYRRLKGALKYDYSKNSTKHFQILNELPQNLRIELALLMNKEIIKKVFFFRNKPAIFIAFIGPLLKPLRIEIDNFIYREGDPIEEIYFLIKGKASFVSQKMDEIPYLIIEAGLYFGEIDFLYQSYLMSQKGDRMNSQLSQDAKDTVQQIGGSLKRAFPVKAIENCDLLTLSKQDLARVEAEFEDIVAEMFVHTHKKIKKILRIKDEAEQQYLRRQLDNQRNILLNPTIDGADAQEGLQLLWMQCRRPIS</sequence>
<feature type="domain" description="Cyclic nucleotide-binding" evidence="10">
    <location>
        <begin position="435"/>
        <end position="582"/>
    </location>
</feature>
<dbReference type="EMBL" id="RRYP01003837">
    <property type="protein sequence ID" value="TNV83436.1"/>
    <property type="molecule type" value="Genomic_DNA"/>
</dbReference>
<dbReference type="PROSITE" id="PS50042">
    <property type="entry name" value="CNMP_BINDING_3"/>
    <property type="match status" value="1"/>
</dbReference>
<dbReference type="GO" id="GO:0005249">
    <property type="term" value="F:voltage-gated potassium channel activity"/>
    <property type="evidence" value="ECO:0007669"/>
    <property type="project" value="InterPro"/>
</dbReference>
<dbReference type="CDD" id="cd00038">
    <property type="entry name" value="CAP_ED"/>
    <property type="match status" value="1"/>
</dbReference>
<evidence type="ECO:0000256" key="1">
    <source>
        <dbReference type="ARBA" id="ARBA00004141"/>
    </source>
</evidence>
<keyword evidence="4 9" id="KW-1133">Transmembrane helix</keyword>
<accession>A0A8J8T6M9</accession>
<dbReference type="SUPFAM" id="SSF51206">
    <property type="entry name" value="cAMP-binding domain-like"/>
    <property type="match status" value="1"/>
</dbReference>
<evidence type="ECO:0000256" key="4">
    <source>
        <dbReference type="ARBA" id="ARBA00022989"/>
    </source>
</evidence>
<keyword evidence="3 9" id="KW-0812">Transmembrane</keyword>
<comment type="subcellular location">
    <subcellularLocation>
        <location evidence="1">Membrane</location>
        <topology evidence="1">Multi-pass membrane protein</topology>
    </subcellularLocation>
</comment>
<dbReference type="Proteomes" id="UP000785679">
    <property type="component" value="Unassembled WGS sequence"/>
</dbReference>
<reference evidence="11" key="1">
    <citation type="submission" date="2019-06" db="EMBL/GenBank/DDBJ databases">
        <authorList>
            <person name="Zheng W."/>
        </authorList>
    </citation>
    <scope>NUCLEOTIDE SEQUENCE</scope>
    <source>
        <strain evidence="11">QDHG01</strain>
    </source>
</reference>
<evidence type="ECO:0000256" key="3">
    <source>
        <dbReference type="ARBA" id="ARBA00022692"/>
    </source>
</evidence>
<protein>
    <recommendedName>
        <fullName evidence="10">Cyclic nucleotide-binding domain-containing protein</fullName>
    </recommendedName>
</protein>
<dbReference type="InterPro" id="IPR018490">
    <property type="entry name" value="cNMP-bd_dom_sf"/>
</dbReference>
<dbReference type="AlphaFoldDB" id="A0A8J8T6M9"/>
<keyword evidence="6 9" id="KW-0472">Membrane</keyword>
<dbReference type="PANTHER" id="PTHR47823">
    <property type="entry name" value="ION_TRANS DOMAIN-CONTAINING PROTEIN"/>
    <property type="match status" value="1"/>
</dbReference>
<evidence type="ECO:0000256" key="5">
    <source>
        <dbReference type="ARBA" id="ARBA00023065"/>
    </source>
</evidence>
<dbReference type="OrthoDB" id="312527at2759"/>
<dbReference type="SUPFAM" id="SSF81324">
    <property type="entry name" value="Voltage-gated potassium channels"/>
    <property type="match status" value="1"/>
</dbReference>
<feature type="transmembrane region" description="Helical" evidence="9">
    <location>
        <begin position="303"/>
        <end position="321"/>
    </location>
</feature>
<name>A0A8J8T6M9_HALGN</name>
<feature type="transmembrane region" description="Helical" evidence="9">
    <location>
        <begin position="112"/>
        <end position="131"/>
    </location>
</feature>
<dbReference type="InterPro" id="IPR014710">
    <property type="entry name" value="RmlC-like_jellyroll"/>
</dbReference>
<feature type="transmembrane region" description="Helical" evidence="9">
    <location>
        <begin position="333"/>
        <end position="360"/>
    </location>
</feature>
<feature type="region of interest" description="Disordered" evidence="8">
    <location>
        <begin position="18"/>
        <end position="48"/>
    </location>
</feature>
<evidence type="ECO:0000256" key="7">
    <source>
        <dbReference type="ARBA" id="ARBA00023303"/>
    </source>
</evidence>
<dbReference type="InterPro" id="IPR000595">
    <property type="entry name" value="cNMP-bd_dom"/>
</dbReference>
<dbReference type="FunFam" id="1.10.287.70:FF:000123">
    <property type="entry name" value="Potassium channel KAT3"/>
    <property type="match status" value="1"/>
</dbReference>
<dbReference type="Gene3D" id="1.10.287.630">
    <property type="entry name" value="Helix hairpin bin"/>
    <property type="match status" value="1"/>
</dbReference>
<dbReference type="GO" id="GO:0016020">
    <property type="term" value="C:membrane"/>
    <property type="evidence" value="ECO:0007669"/>
    <property type="project" value="UniProtKB-SubCell"/>
</dbReference>
<dbReference type="Gene3D" id="1.10.287.70">
    <property type="match status" value="1"/>
</dbReference>
<proteinExistence type="predicted"/>
<dbReference type="PRINTS" id="PR01463">
    <property type="entry name" value="EAGCHANLFMLY"/>
</dbReference>
<organism evidence="11 12">
    <name type="scientific">Halteria grandinella</name>
    <dbReference type="NCBI Taxonomy" id="5974"/>
    <lineage>
        <taxon>Eukaryota</taxon>
        <taxon>Sar</taxon>
        <taxon>Alveolata</taxon>
        <taxon>Ciliophora</taxon>
        <taxon>Intramacronucleata</taxon>
        <taxon>Spirotrichea</taxon>
        <taxon>Stichotrichia</taxon>
        <taxon>Sporadotrichida</taxon>
        <taxon>Halteriidae</taxon>
        <taxon>Halteria</taxon>
    </lineage>
</organism>
<keyword evidence="12" id="KW-1185">Reference proteome</keyword>
<gene>
    <name evidence="11" type="ORF">FGO68_gene1262</name>
</gene>
<evidence type="ECO:0000256" key="9">
    <source>
        <dbReference type="SAM" id="Phobius"/>
    </source>
</evidence>
<dbReference type="PANTHER" id="PTHR47823:SF9">
    <property type="entry name" value="CHROMOSOME UNDETERMINED SCAFFOLD_10, WHOLE GENOME SHOTGUN SEQUENCE"/>
    <property type="match status" value="1"/>
</dbReference>
<feature type="transmembrane region" description="Helical" evidence="9">
    <location>
        <begin position="137"/>
        <end position="163"/>
    </location>
</feature>
<evidence type="ECO:0000256" key="8">
    <source>
        <dbReference type="SAM" id="MobiDB-lite"/>
    </source>
</evidence>
<evidence type="ECO:0000256" key="2">
    <source>
        <dbReference type="ARBA" id="ARBA00022448"/>
    </source>
</evidence>
<keyword evidence="2" id="KW-0813">Transport</keyword>